<accession>A0A9X0BI25</accession>
<dbReference type="PANTHER" id="PTHR11439">
    <property type="entry name" value="GAG-POL-RELATED RETROTRANSPOSON"/>
    <property type="match status" value="1"/>
</dbReference>
<evidence type="ECO:0000313" key="2">
    <source>
        <dbReference type="Proteomes" id="UP001147760"/>
    </source>
</evidence>
<organism evidence="1 2">
    <name type="scientific">Penicillium desertorum</name>
    <dbReference type="NCBI Taxonomy" id="1303715"/>
    <lineage>
        <taxon>Eukaryota</taxon>
        <taxon>Fungi</taxon>
        <taxon>Dikarya</taxon>
        <taxon>Ascomycota</taxon>
        <taxon>Pezizomycotina</taxon>
        <taxon>Eurotiomycetes</taxon>
        <taxon>Eurotiomycetidae</taxon>
        <taxon>Eurotiales</taxon>
        <taxon>Aspergillaceae</taxon>
        <taxon>Penicillium</taxon>
    </lineage>
</organism>
<dbReference type="EMBL" id="JAPWDO010000006">
    <property type="protein sequence ID" value="KAJ5465538.1"/>
    <property type="molecule type" value="Genomic_DNA"/>
</dbReference>
<reference evidence="1" key="1">
    <citation type="submission" date="2022-12" db="EMBL/GenBank/DDBJ databases">
        <authorList>
            <person name="Petersen C."/>
        </authorList>
    </citation>
    <scope>NUCLEOTIDE SEQUENCE</scope>
    <source>
        <strain evidence="1">IBT 17660</strain>
    </source>
</reference>
<gene>
    <name evidence="1" type="ORF">N7530_009325</name>
</gene>
<evidence type="ECO:0000313" key="1">
    <source>
        <dbReference type="EMBL" id="KAJ5465538.1"/>
    </source>
</evidence>
<dbReference type="PANTHER" id="PTHR11439:SF483">
    <property type="entry name" value="PEPTIDE SYNTHASE GLIP-LIKE, PUTATIVE (AFU_ORTHOLOGUE AFUA_3G12920)-RELATED"/>
    <property type="match status" value="1"/>
</dbReference>
<dbReference type="AlphaFoldDB" id="A0A9X0BI25"/>
<sequence length="223" mass="25479">MEPDLLPDRGTTLSSFIIQYDRDGDESENVPNDKPSVAKDEAAAFLEDIGKMGWLADKSRPDIALAEGLIGYIDASYQDWEDDKSTEAFIFFYDGSPVSWYSHKEEIVARSSTSAEYIAFDAATREAMWLRKIMTQMGIHQELPITLYTDSDNAVTITKKDNYSKATKWIDVRYHFVRHAVRQGVISMQLIPSTDNIADALTKPLGRELFEKMRQHMMHKKKN</sequence>
<dbReference type="Proteomes" id="UP001147760">
    <property type="component" value="Unassembled WGS sequence"/>
</dbReference>
<name>A0A9X0BI25_9EURO</name>
<proteinExistence type="predicted"/>
<comment type="caution">
    <text evidence="1">The sequence shown here is derived from an EMBL/GenBank/DDBJ whole genome shotgun (WGS) entry which is preliminary data.</text>
</comment>
<protein>
    <recommendedName>
        <fullName evidence="3">Reverse transcriptase Ty1/copia-type domain-containing protein</fullName>
    </recommendedName>
</protein>
<dbReference type="OrthoDB" id="4362974at2759"/>
<dbReference type="CDD" id="cd09272">
    <property type="entry name" value="RNase_HI_RT_Ty1"/>
    <property type="match status" value="1"/>
</dbReference>
<keyword evidence="2" id="KW-1185">Reference proteome</keyword>
<reference evidence="1" key="2">
    <citation type="journal article" date="2023" name="IMA Fungus">
        <title>Comparative genomic study of the Penicillium genus elucidates a diverse pangenome and 15 lateral gene transfer events.</title>
        <authorList>
            <person name="Petersen C."/>
            <person name="Sorensen T."/>
            <person name="Nielsen M.R."/>
            <person name="Sondergaard T.E."/>
            <person name="Sorensen J.L."/>
            <person name="Fitzpatrick D.A."/>
            <person name="Frisvad J.C."/>
            <person name="Nielsen K.L."/>
        </authorList>
    </citation>
    <scope>NUCLEOTIDE SEQUENCE</scope>
    <source>
        <strain evidence="1">IBT 17660</strain>
    </source>
</reference>
<evidence type="ECO:0008006" key="3">
    <source>
        <dbReference type="Google" id="ProtNLM"/>
    </source>
</evidence>